<reference evidence="3 4" key="1">
    <citation type="submission" date="2012-02" db="EMBL/GenBank/DDBJ databases">
        <title>Complete genome sequence of Phycisphaera mikurensis NBRC 102666.</title>
        <authorList>
            <person name="Ankai A."/>
            <person name="Hosoyama A."/>
            <person name="Terui Y."/>
            <person name="Sekine M."/>
            <person name="Fukai R."/>
            <person name="Kato Y."/>
            <person name="Nakamura S."/>
            <person name="Yamada-Narita S."/>
            <person name="Kawakoshi A."/>
            <person name="Fukunaga Y."/>
            <person name="Yamazaki S."/>
            <person name="Fujita N."/>
        </authorList>
    </citation>
    <scope>NUCLEOTIDE SEQUENCE [LARGE SCALE GENOMIC DNA]</scope>
    <source>
        <strain evidence="4">NBRC 102666 / KCTC 22515 / FYK2301M01</strain>
    </source>
</reference>
<sequence length="484" mass="50959">MHTSRLPALLAVAAAGSLPPAAPVAAQTNNPFPDPIPVGIGVPIVDYARVATGARLNLLAPDPLGRLFANDQRGDLYRVVPGAAASPVYLDLAAQPGIDLRTSSGEQGFQSFAFHPEFATAGAAGFGRFYTVHSDDDRSPTPDFVPNSGNAFHSVLLEWTAADPLADTFSGTSRELMRIRQPFGNHNAGQLSFNPEATAGDADFGKLYLGLGDGGSGGDPQDLAQDRDNVFGSILRIDPLGTNAANGKYGIPADNPFVGEADVKDEIFAYGLRNPQRFSFDAVTGNAFIADIGQGAVEEINLLRAGGNYGWNEREGSFVFLNNSGVGGSARGDGLYDDPIAEYDHQGAFVLAERNGEAVTVGPVVRDPSIPGLAGRLLLGDFPSGSIFYLDASGTLPDGGQAPLQELLLVNEAGETKRLIDLINDAGVPATQRADLRFGYGADGEVFVLNKRDGVIRQLVPEPSTAAAIGTLGLLMASRRRRRR</sequence>
<protein>
    <recommendedName>
        <fullName evidence="2">Glucose/Sorbosone dehydrogenase domain-containing protein</fullName>
    </recommendedName>
</protein>
<dbReference type="SUPFAM" id="SSF50952">
    <property type="entry name" value="Soluble quinoprotein glucose dehydrogenase"/>
    <property type="match status" value="1"/>
</dbReference>
<gene>
    <name evidence="3" type="ordered locus">PSMK_24400</name>
</gene>
<feature type="signal peptide" evidence="1">
    <location>
        <begin position="1"/>
        <end position="26"/>
    </location>
</feature>
<dbReference type="EMBL" id="AP012338">
    <property type="protein sequence ID" value="BAM04599.1"/>
    <property type="molecule type" value="Genomic_DNA"/>
</dbReference>
<dbReference type="PANTHER" id="PTHR19328:SF75">
    <property type="entry name" value="ALDOSE SUGAR DEHYDROGENASE YLII"/>
    <property type="match status" value="1"/>
</dbReference>
<dbReference type="KEGG" id="phm:PSMK_24400"/>
<name>I0IH61_PHYMF</name>
<feature type="chain" id="PRO_5003629280" description="Glucose/Sorbosone dehydrogenase domain-containing protein" evidence="1">
    <location>
        <begin position="27"/>
        <end position="484"/>
    </location>
</feature>
<dbReference type="STRING" id="1142394.PSMK_24400"/>
<dbReference type="Gene3D" id="2.120.10.30">
    <property type="entry name" value="TolB, C-terminal domain"/>
    <property type="match status" value="1"/>
</dbReference>
<organism evidence="3 4">
    <name type="scientific">Phycisphaera mikurensis (strain NBRC 102666 / KCTC 22515 / FYK2301M01)</name>
    <dbReference type="NCBI Taxonomy" id="1142394"/>
    <lineage>
        <taxon>Bacteria</taxon>
        <taxon>Pseudomonadati</taxon>
        <taxon>Planctomycetota</taxon>
        <taxon>Phycisphaerae</taxon>
        <taxon>Phycisphaerales</taxon>
        <taxon>Phycisphaeraceae</taxon>
        <taxon>Phycisphaera</taxon>
    </lineage>
</organism>
<dbReference type="InterPro" id="IPR013424">
    <property type="entry name" value="Ice-binding_C"/>
</dbReference>
<dbReference type="Pfam" id="PF07995">
    <property type="entry name" value="GSDH"/>
    <property type="match status" value="1"/>
</dbReference>
<dbReference type="NCBIfam" id="TIGR02595">
    <property type="entry name" value="PEP_CTERM"/>
    <property type="match status" value="1"/>
</dbReference>
<dbReference type="AlphaFoldDB" id="I0IH61"/>
<dbReference type="Proteomes" id="UP000007881">
    <property type="component" value="Chromosome"/>
</dbReference>
<evidence type="ECO:0000259" key="2">
    <source>
        <dbReference type="Pfam" id="PF07995"/>
    </source>
</evidence>
<proteinExistence type="predicted"/>
<dbReference type="PATRIC" id="fig|1142394.8.peg.2521"/>
<dbReference type="InterPro" id="IPR011041">
    <property type="entry name" value="Quinoprot_gluc/sorb_DH_b-prop"/>
</dbReference>
<evidence type="ECO:0000256" key="1">
    <source>
        <dbReference type="SAM" id="SignalP"/>
    </source>
</evidence>
<evidence type="ECO:0000313" key="3">
    <source>
        <dbReference type="EMBL" id="BAM04599.1"/>
    </source>
</evidence>
<dbReference type="eggNOG" id="COG2133">
    <property type="taxonomic scope" value="Bacteria"/>
</dbReference>
<keyword evidence="4" id="KW-1185">Reference proteome</keyword>
<dbReference type="InterPro" id="IPR011042">
    <property type="entry name" value="6-blade_b-propeller_TolB-like"/>
</dbReference>
<dbReference type="PANTHER" id="PTHR19328">
    <property type="entry name" value="HEDGEHOG-INTERACTING PROTEIN"/>
    <property type="match status" value="1"/>
</dbReference>
<accession>I0IH61</accession>
<dbReference type="OrthoDB" id="9770043at2"/>
<evidence type="ECO:0000313" key="4">
    <source>
        <dbReference type="Proteomes" id="UP000007881"/>
    </source>
</evidence>
<keyword evidence="1" id="KW-0732">Signal</keyword>
<dbReference type="HOGENOM" id="CLU_012344_1_0_0"/>
<dbReference type="InterPro" id="IPR012938">
    <property type="entry name" value="Glc/Sorbosone_DH"/>
</dbReference>
<dbReference type="RefSeq" id="WP_014437812.1">
    <property type="nucleotide sequence ID" value="NC_017080.1"/>
</dbReference>
<feature type="domain" description="Glucose/Sorbosone dehydrogenase" evidence="2">
    <location>
        <begin position="96"/>
        <end position="315"/>
    </location>
</feature>